<feature type="short sequence motif" description="GXSXG" evidence="2">
    <location>
        <begin position="46"/>
        <end position="50"/>
    </location>
</feature>
<feature type="short sequence motif" description="GXGXXG" evidence="2">
    <location>
        <begin position="14"/>
        <end position="19"/>
    </location>
</feature>
<dbReference type="InterPro" id="IPR002641">
    <property type="entry name" value="PNPLA_dom"/>
</dbReference>
<feature type="domain" description="PNPLA" evidence="3">
    <location>
        <begin position="10"/>
        <end position="206"/>
    </location>
</feature>
<feature type="active site" description="Nucleophile" evidence="2">
    <location>
        <position position="48"/>
    </location>
</feature>
<dbReference type="Proteomes" id="UP001273505">
    <property type="component" value="Unassembled WGS sequence"/>
</dbReference>
<sequence>MNPQSIVQALALSGGGYKGLYTATVIADFEDHTQIPFAKHFDLLSGTSIGGIIALALAAEISAQEIVSQLETNGAKIFTPLEPLNNLLHPFRARMRKSGFDINRGICKAKHSADPLRETLESIFGDRTIGDLKHRILIPSVNWTKGGPQFFKTPHHSRFTRDRSKSLVNVALATSAAPIYLPNHEFDDQIYVDGALVGNAPGLFAHHELLHNTELEDGPILGDEKNIRLLAIGALSAKITANQKESTDRGLLSWKGDLFSLMMASQEGVTDFMLKQKLGEEGYYKIDVELSPEQNKSVDLDMTTIAATRTIKGLARSSAQDASGVPFVKDILAYRAPSAYFHPPS</sequence>
<dbReference type="Gene3D" id="3.40.1090.10">
    <property type="entry name" value="Cytosolic phospholipase A2 catalytic domain"/>
    <property type="match status" value="1"/>
</dbReference>
<reference evidence="4 5" key="1">
    <citation type="submission" date="2023-11" db="EMBL/GenBank/DDBJ databases">
        <title>Gilvimarinus fulvus sp. nov., isolated from the surface of Kelp.</title>
        <authorList>
            <person name="Sun Y.Y."/>
            <person name="Gong Y."/>
            <person name="Du Z.J."/>
        </authorList>
    </citation>
    <scope>NUCLEOTIDE SEQUENCE [LARGE SCALE GENOMIC DNA]</scope>
    <source>
        <strain evidence="4 5">SDUM040013</strain>
    </source>
</reference>
<evidence type="ECO:0000313" key="5">
    <source>
        <dbReference type="Proteomes" id="UP001273505"/>
    </source>
</evidence>
<organism evidence="4 5">
    <name type="scientific">Gilvimarinus gilvus</name>
    <dbReference type="NCBI Taxonomy" id="3058038"/>
    <lineage>
        <taxon>Bacteria</taxon>
        <taxon>Pseudomonadati</taxon>
        <taxon>Pseudomonadota</taxon>
        <taxon>Gammaproteobacteria</taxon>
        <taxon>Cellvibrionales</taxon>
        <taxon>Cellvibrionaceae</taxon>
        <taxon>Gilvimarinus</taxon>
    </lineage>
</organism>
<keyword evidence="5" id="KW-1185">Reference proteome</keyword>
<gene>
    <name evidence="4" type="ORF">SCD92_12990</name>
</gene>
<evidence type="ECO:0000313" key="4">
    <source>
        <dbReference type="EMBL" id="MDX6850283.1"/>
    </source>
</evidence>
<name>A0ABU4S3B1_9GAMM</name>
<keyword evidence="2" id="KW-0442">Lipid degradation</keyword>
<dbReference type="SUPFAM" id="SSF52151">
    <property type="entry name" value="FabD/lysophospholipase-like"/>
    <property type="match status" value="1"/>
</dbReference>
<feature type="short sequence motif" description="DGA/G" evidence="2">
    <location>
        <begin position="193"/>
        <end position="195"/>
    </location>
</feature>
<evidence type="ECO:0000259" key="3">
    <source>
        <dbReference type="PROSITE" id="PS51635"/>
    </source>
</evidence>
<dbReference type="PROSITE" id="PS51635">
    <property type="entry name" value="PNPLA"/>
    <property type="match status" value="1"/>
</dbReference>
<dbReference type="PANTHER" id="PTHR24138">
    <property type="entry name" value="INTRACELLLAR PHOSPHOLIPASE A FAMILY"/>
    <property type="match status" value="1"/>
</dbReference>
<comment type="caution">
    <text evidence="4">The sequence shown here is derived from an EMBL/GenBank/DDBJ whole genome shotgun (WGS) entry which is preliminary data.</text>
</comment>
<dbReference type="PANTHER" id="PTHR24138:SF12">
    <property type="entry name" value="PATATIN FAMILY PROTEIN"/>
    <property type="match status" value="1"/>
</dbReference>
<dbReference type="NCBIfam" id="NF041079">
    <property type="entry name" value="CBASS_lipase"/>
    <property type="match status" value="1"/>
</dbReference>
<accession>A0ABU4S3B1</accession>
<evidence type="ECO:0000256" key="1">
    <source>
        <dbReference type="ARBA" id="ARBA00023098"/>
    </source>
</evidence>
<dbReference type="RefSeq" id="WP_302724302.1">
    <property type="nucleotide sequence ID" value="NZ_JAULRU010000783.1"/>
</dbReference>
<dbReference type="InterPro" id="IPR047156">
    <property type="entry name" value="Teg/CotR/CapV-like"/>
</dbReference>
<protein>
    <submittedName>
        <fullName evidence="4">CBASS cGAMP-activated phospholipase</fullName>
    </submittedName>
</protein>
<dbReference type="EMBL" id="JAXAFO010000022">
    <property type="protein sequence ID" value="MDX6850283.1"/>
    <property type="molecule type" value="Genomic_DNA"/>
</dbReference>
<evidence type="ECO:0000256" key="2">
    <source>
        <dbReference type="PROSITE-ProRule" id="PRU01161"/>
    </source>
</evidence>
<proteinExistence type="predicted"/>
<keyword evidence="1 2" id="KW-0443">Lipid metabolism</keyword>
<feature type="active site" description="Proton acceptor" evidence="2">
    <location>
        <position position="193"/>
    </location>
</feature>
<dbReference type="InterPro" id="IPR016035">
    <property type="entry name" value="Acyl_Trfase/lysoPLipase"/>
</dbReference>
<dbReference type="Pfam" id="PF01734">
    <property type="entry name" value="Patatin"/>
    <property type="match status" value="1"/>
</dbReference>
<dbReference type="CDD" id="cd07199">
    <property type="entry name" value="Pat17_PNPLA8_PNPLA9_like"/>
    <property type="match status" value="1"/>
</dbReference>
<keyword evidence="2" id="KW-0378">Hydrolase</keyword>